<feature type="region of interest" description="Disordered" evidence="1">
    <location>
        <begin position="1"/>
        <end position="34"/>
    </location>
</feature>
<reference evidence="2" key="1">
    <citation type="submission" date="2021-06" db="EMBL/GenBank/DDBJ databases">
        <title>Parelaphostrongylus tenuis whole genome reference sequence.</title>
        <authorList>
            <person name="Garwood T.J."/>
            <person name="Larsen P.A."/>
            <person name="Fountain-Jones N.M."/>
            <person name="Garbe J.R."/>
            <person name="Macchietto M.G."/>
            <person name="Kania S.A."/>
            <person name="Gerhold R.W."/>
            <person name="Richards J.E."/>
            <person name="Wolf T.M."/>
        </authorList>
    </citation>
    <scope>NUCLEOTIDE SEQUENCE</scope>
    <source>
        <strain evidence="2">MNPRO001-30</strain>
        <tissue evidence="2">Meninges</tissue>
    </source>
</reference>
<protein>
    <submittedName>
        <fullName evidence="2">Uncharacterized protein</fullName>
    </submittedName>
</protein>
<accession>A0AAD5R3F1</accession>
<evidence type="ECO:0000256" key="1">
    <source>
        <dbReference type="SAM" id="MobiDB-lite"/>
    </source>
</evidence>
<feature type="compositionally biased region" description="Basic and acidic residues" evidence="1">
    <location>
        <begin position="104"/>
        <end position="121"/>
    </location>
</feature>
<keyword evidence="3" id="KW-1185">Reference proteome</keyword>
<evidence type="ECO:0000313" key="2">
    <source>
        <dbReference type="EMBL" id="KAJ1368741.1"/>
    </source>
</evidence>
<dbReference type="EMBL" id="JAHQIW010006290">
    <property type="protein sequence ID" value="KAJ1368741.1"/>
    <property type="molecule type" value="Genomic_DNA"/>
</dbReference>
<organism evidence="2 3">
    <name type="scientific">Parelaphostrongylus tenuis</name>
    <name type="common">Meningeal worm</name>
    <dbReference type="NCBI Taxonomy" id="148309"/>
    <lineage>
        <taxon>Eukaryota</taxon>
        <taxon>Metazoa</taxon>
        <taxon>Ecdysozoa</taxon>
        <taxon>Nematoda</taxon>
        <taxon>Chromadorea</taxon>
        <taxon>Rhabditida</taxon>
        <taxon>Rhabditina</taxon>
        <taxon>Rhabditomorpha</taxon>
        <taxon>Strongyloidea</taxon>
        <taxon>Metastrongylidae</taxon>
        <taxon>Parelaphostrongylus</taxon>
    </lineage>
</organism>
<sequence>MVDRNKNKSRPTGTSHIVEPNDLSPEGSSDPWASIENGDAVAAREVFYREASPREQRVKHYEKFKKKRKRMSDGVKVVRMEVHPRIPRSTKRALVNGTAVESDSPSHRVPPEKLRRSDSDSKVNIFAN</sequence>
<name>A0AAD5R3F1_PARTN</name>
<proteinExistence type="predicted"/>
<evidence type="ECO:0000313" key="3">
    <source>
        <dbReference type="Proteomes" id="UP001196413"/>
    </source>
</evidence>
<dbReference type="AlphaFoldDB" id="A0AAD5R3F1"/>
<feature type="region of interest" description="Disordered" evidence="1">
    <location>
        <begin position="86"/>
        <end position="128"/>
    </location>
</feature>
<comment type="caution">
    <text evidence="2">The sequence shown here is derived from an EMBL/GenBank/DDBJ whole genome shotgun (WGS) entry which is preliminary data.</text>
</comment>
<dbReference type="Proteomes" id="UP001196413">
    <property type="component" value="Unassembled WGS sequence"/>
</dbReference>
<gene>
    <name evidence="2" type="ORF">KIN20_030007</name>
</gene>